<reference evidence="4" key="1">
    <citation type="submission" date="2025-08" db="UniProtKB">
        <authorList>
            <consortium name="RefSeq"/>
        </authorList>
    </citation>
    <scope>IDENTIFICATION</scope>
    <source>
        <tissue evidence="4">Gonads</tissue>
    </source>
</reference>
<dbReference type="GeneID" id="106163391"/>
<dbReference type="STRING" id="7574.A0A1S3IG10"/>
<dbReference type="GO" id="GO:0005634">
    <property type="term" value="C:nucleus"/>
    <property type="evidence" value="ECO:0007669"/>
    <property type="project" value="TreeGrafter"/>
</dbReference>
<evidence type="ECO:0000256" key="2">
    <source>
        <dbReference type="SAM" id="MobiDB-lite"/>
    </source>
</evidence>
<keyword evidence="3" id="KW-1185">Reference proteome</keyword>
<evidence type="ECO:0000313" key="3">
    <source>
        <dbReference type="Proteomes" id="UP000085678"/>
    </source>
</evidence>
<feature type="region of interest" description="Disordered" evidence="2">
    <location>
        <begin position="200"/>
        <end position="485"/>
    </location>
</feature>
<dbReference type="AlphaFoldDB" id="A0A1S3IG10"/>
<evidence type="ECO:0000313" key="4">
    <source>
        <dbReference type="RefSeq" id="XP_013396409.1"/>
    </source>
</evidence>
<evidence type="ECO:0000256" key="1">
    <source>
        <dbReference type="ARBA" id="ARBA00009207"/>
    </source>
</evidence>
<sequence length="485" mass="53124">MENQKTILEALDALAKKPDNDFDIPAVLDQHLIRIAKTGETLVPWPKLKTLLVKKLDKSMDDFFASCPTDELTPLPNVENIQYSEIKQRVLNRLKRFDGAPFTIQRLCELITEPKLHYKRTDKFIRGIEKNVMVVSTVDQYGNKIIVEPKSMVNGLDANGHSDESSLFTSPLPPISSPGLNAASWMSASFATNYPLHTSTEEGATAETSTNLPLQDKLENQDKPKTSETEAPSSSELEKCVAGEGKEDAGAKELGDSTVAGENLEELEVDEKGDTVKLSLAHWPQSSPEKNEQAEKEKGTGECKMGEGVQKEPTPDSSSPITTSEKSSYHQESNEADSTNTATNSSELKDQSQSTSEESIGQSDTHSELVNIIQSSDDISSQSNDAIQMDMPESNQSGSGSDENSRECEEPPRKMQRTDSDETEGFSMSLDSSSEDDGTSLKSSEDQKNISDKNSEQLTDVTSTSQSRELEKAVTENTCEAMDTD</sequence>
<accession>A0A1S3IG10</accession>
<dbReference type="OMA" id="ENTCEAM"/>
<proteinExistence type="inferred from homology"/>
<dbReference type="GO" id="GO:0030289">
    <property type="term" value="C:protein phosphatase 4 complex"/>
    <property type="evidence" value="ECO:0007669"/>
    <property type="project" value="InterPro"/>
</dbReference>
<dbReference type="GO" id="GO:0019888">
    <property type="term" value="F:protein phosphatase regulator activity"/>
    <property type="evidence" value="ECO:0007669"/>
    <property type="project" value="InterPro"/>
</dbReference>
<protein>
    <submittedName>
        <fullName evidence="4">Serine/threonine-protein phosphatase 4 regulatory subunit 2-A isoform X1</fullName>
    </submittedName>
</protein>
<feature type="compositionally biased region" description="Polar residues" evidence="2">
    <location>
        <begin position="456"/>
        <end position="467"/>
    </location>
</feature>
<feature type="compositionally biased region" description="Low complexity" evidence="2">
    <location>
        <begin position="201"/>
        <end position="210"/>
    </location>
</feature>
<organism evidence="3 4">
    <name type="scientific">Lingula anatina</name>
    <name type="common">Brachiopod</name>
    <name type="synonym">Lingula unguis</name>
    <dbReference type="NCBI Taxonomy" id="7574"/>
    <lineage>
        <taxon>Eukaryota</taxon>
        <taxon>Metazoa</taxon>
        <taxon>Spiralia</taxon>
        <taxon>Lophotrochozoa</taxon>
        <taxon>Brachiopoda</taxon>
        <taxon>Linguliformea</taxon>
        <taxon>Lingulata</taxon>
        <taxon>Lingulida</taxon>
        <taxon>Linguloidea</taxon>
        <taxon>Lingulidae</taxon>
        <taxon>Lingula</taxon>
    </lineage>
</organism>
<feature type="compositionally biased region" description="Basic and acidic residues" evidence="2">
    <location>
        <begin position="216"/>
        <end position="228"/>
    </location>
</feature>
<feature type="compositionally biased region" description="Basic and acidic residues" evidence="2">
    <location>
        <begin position="443"/>
        <end position="455"/>
    </location>
</feature>
<dbReference type="PANTHER" id="PTHR16487:SF0">
    <property type="entry name" value="PROTEIN PHOSPHATASE 4 REGULATORY SUBUNIT 2-RELATED"/>
    <property type="match status" value="1"/>
</dbReference>
<dbReference type="PANTHER" id="PTHR16487">
    <property type="entry name" value="PPP4R2-RELATED PROTEIN"/>
    <property type="match status" value="1"/>
</dbReference>
<dbReference type="KEGG" id="lak:106163391"/>
<dbReference type="RefSeq" id="XP_013396409.1">
    <property type="nucleotide sequence ID" value="XM_013540955.1"/>
</dbReference>
<name>A0A1S3IG10_LINAN</name>
<dbReference type="GO" id="GO:0005737">
    <property type="term" value="C:cytoplasm"/>
    <property type="evidence" value="ECO:0007669"/>
    <property type="project" value="TreeGrafter"/>
</dbReference>
<dbReference type="InterPro" id="IPR015267">
    <property type="entry name" value="PPP4R2"/>
</dbReference>
<gene>
    <name evidence="4" type="primary">LOC106163391</name>
</gene>
<feature type="compositionally biased region" description="Basic and acidic residues" evidence="2">
    <location>
        <begin position="236"/>
        <end position="255"/>
    </location>
</feature>
<feature type="compositionally biased region" description="Low complexity" evidence="2">
    <location>
        <begin position="371"/>
        <end position="385"/>
    </location>
</feature>
<comment type="similarity">
    <text evidence="1">Belongs to the PPP4R2 family.</text>
</comment>
<feature type="compositionally biased region" description="Low complexity" evidence="2">
    <location>
        <begin position="315"/>
        <end position="326"/>
    </location>
</feature>
<dbReference type="Pfam" id="PF09184">
    <property type="entry name" value="PPP4R2"/>
    <property type="match status" value="1"/>
</dbReference>
<feature type="compositionally biased region" description="Polar residues" evidence="2">
    <location>
        <begin position="336"/>
        <end position="364"/>
    </location>
</feature>
<dbReference type="Proteomes" id="UP000085678">
    <property type="component" value="Unplaced"/>
</dbReference>
<feature type="compositionally biased region" description="Basic and acidic residues" evidence="2">
    <location>
        <begin position="289"/>
        <end position="314"/>
    </location>
</feature>
<feature type="compositionally biased region" description="Basic and acidic residues" evidence="2">
    <location>
        <begin position="403"/>
        <end position="420"/>
    </location>
</feature>
<dbReference type="OrthoDB" id="341898at2759"/>
<dbReference type="InParanoid" id="A0A1S3IG10"/>
<feature type="compositionally biased region" description="Polar residues" evidence="2">
    <location>
        <begin position="393"/>
        <end position="402"/>
    </location>
</feature>